<organism evidence="2">
    <name type="scientific">Desertifilum tharense IPPAS B-1220</name>
    <dbReference type="NCBI Taxonomy" id="1781255"/>
    <lineage>
        <taxon>Bacteria</taxon>
        <taxon>Bacillati</taxon>
        <taxon>Cyanobacteriota</taxon>
        <taxon>Cyanophyceae</taxon>
        <taxon>Desertifilales</taxon>
        <taxon>Desertifilaceae</taxon>
        <taxon>Desertifilum</taxon>
    </lineage>
</organism>
<reference evidence="2" key="1">
    <citation type="submission" date="2016-09" db="EMBL/GenBank/DDBJ databases">
        <title>Draft genome of thermotolerant cyanobacterium Desertifilum sp. strain IPPAS B-1220.</title>
        <authorList>
            <person name="Sinetova M.A."/>
            <person name="Bolakhan K."/>
            <person name="Zayadan B.K."/>
            <person name="Mironov K.S."/>
            <person name="Ustinova V."/>
            <person name="Kupriyanova E.V."/>
            <person name="Sidorov R.A."/>
            <person name="Skrypnik A.N."/>
            <person name="Gogoleva N.E."/>
            <person name="Gogolev Y.V."/>
            <person name="Los D.A."/>
        </authorList>
    </citation>
    <scope>NUCLEOTIDE SEQUENCE [LARGE SCALE GENOMIC DNA]</scope>
    <source>
        <strain evidence="2">IPPAS B-1220</strain>
    </source>
</reference>
<gene>
    <name evidence="2" type="ORF">BH720_18215</name>
</gene>
<dbReference type="OrthoDB" id="516068at2"/>
<dbReference type="InterPro" id="IPR012903">
    <property type="entry name" value="Nif11"/>
</dbReference>
<dbReference type="InterPro" id="IPR022516">
    <property type="entry name" value="CHP03798_Ocin"/>
</dbReference>
<dbReference type="Pfam" id="PF07862">
    <property type="entry name" value="Nif11"/>
    <property type="match status" value="1"/>
</dbReference>
<dbReference type="STRING" id="1781255.BH720_18215"/>
<evidence type="ECO:0000259" key="1">
    <source>
        <dbReference type="Pfam" id="PF07862"/>
    </source>
</evidence>
<name>A0A1E5QGG6_9CYAN</name>
<comment type="caution">
    <text evidence="2">The sequence shown here is derived from an EMBL/GenBank/DDBJ whole genome shotgun (WGS) entry which is preliminary data.</text>
</comment>
<evidence type="ECO:0000313" key="2">
    <source>
        <dbReference type="EMBL" id="OEJ73708.1"/>
    </source>
</evidence>
<accession>A0A1E5QGG6</accession>
<sequence>MSIESASRFLEDVTYGTELREKFRTAGNPQEFVKVAQELGYDFTTEELYEVVSEHSKGVTVRRQTGVWQWLRTVNWMTR</sequence>
<dbReference type="RefSeq" id="WP_069968654.1">
    <property type="nucleotide sequence ID" value="NZ_CM124774.1"/>
</dbReference>
<proteinExistence type="predicted"/>
<protein>
    <submittedName>
        <fullName evidence="2">Nif11-like leader peptide family natural product</fullName>
    </submittedName>
</protein>
<feature type="domain" description="Nif11" evidence="1">
    <location>
        <begin position="1"/>
        <end position="48"/>
    </location>
</feature>
<dbReference type="NCBIfam" id="TIGR03798">
    <property type="entry name" value="leader_Nif11"/>
    <property type="match status" value="1"/>
</dbReference>
<dbReference type="EMBL" id="MJGC01000080">
    <property type="protein sequence ID" value="OEJ73708.1"/>
    <property type="molecule type" value="Genomic_DNA"/>
</dbReference>
<dbReference type="AlphaFoldDB" id="A0A1E5QGG6"/>